<evidence type="ECO:0000313" key="3">
    <source>
        <dbReference type="EMBL" id="QXE24755.1"/>
    </source>
</evidence>
<dbReference type="PANTHER" id="PTHR45947">
    <property type="entry name" value="SULFOQUINOVOSYL TRANSFERASE SQD2"/>
    <property type="match status" value="1"/>
</dbReference>
<dbReference type="EMBL" id="CP021056">
    <property type="protein sequence ID" value="QXE24755.1"/>
    <property type="molecule type" value="Genomic_DNA"/>
</dbReference>
<organism evidence="3 4">
    <name type="scientific">Richelia sinica FACHB-800</name>
    <dbReference type="NCBI Taxonomy" id="1357546"/>
    <lineage>
        <taxon>Bacteria</taxon>
        <taxon>Bacillati</taxon>
        <taxon>Cyanobacteriota</taxon>
        <taxon>Cyanophyceae</taxon>
        <taxon>Nostocales</taxon>
        <taxon>Nostocaceae</taxon>
        <taxon>Richelia</taxon>
    </lineage>
</organism>
<feature type="domain" description="Glycosyl transferase family 1" evidence="1">
    <location>
        <begin position="210"/>
        <end position="374"/>
    </location>
</feature>
<proteinExistence type="predicted"/>
<dbReference type="PANTHER" id="PTHR45947:SF3">
    <property type="entry name" value="SULFOQUINOVOSYL TRANSFERASE SQD2"/>
    <property type="match status" value="1"/>
</dbReference>
<dbReference type="GO" id="GO:0016758">
    <property type="term" value="F:hexosyltransferase activity"/>
    <property type="evidence" value="ECO:0007669"/>
    <property type="project" value="TreeGrafter"/>
</dbReference>
<dbReference type="Pfam" id="PF00534">
    <property type="entry name" value="Glycos_transf_1"/>
    <property type="match status" value="1"/>
</dbReference>
<dbReference type="CDD" id="cd03801">
    <property type="entry name" value="GT4_PimA-like"/>
    <property type="match status" value="1"/>
</dbReference>
<evidence type="ECO:0000313" key="4">
    <source>
        <dbReference type="Proteomes" id="UP000683511"/>
    </source>
</evidence>
<gene>
    <name evidence="3" type="ORF">B6N60_03463</name>
</gene>
<evidence type="ECO:0000259" key="1">
    <source>
        <dbReference type="Pfam" id="PF00534"/>
    </source>
</evidence>
<evidence type="ECO:0000259" key="2">
    <source>
        <dbReference type="Pfam" id="PF13439"/>
    </source>
</evidence>
<dbReference type="InterPro" id="IPR050194">
    <property type="entry name" value="Glycosyltransferase_grp1"/>
</dbReference>
<dbReference type="Gene3D" id="3.40.50.2000">
    <property type="entry name" value="Glycogen Phosphorylase B"/>
    <property type="match status" value="2"/>
</dbReference>
<protein>
    <recommendedName>
        <fullName evidence="5">Glycosyl transferase</fullName>
    </recommendedName>
</protein>
<evidence type="ECO:0008006" key="5">
    <source>
        <dbReference type="Google" id="ProtNLM"/>
    </source>
</evidence>
<accession>A0A975TA75</accession>
<feature type="domain" description="Glycosyltransferase subfamily 4-like N-terminal" evidence="2">
    <location>
        <begin position="25"/>
        <end position="197"/>
    </location>
</feature>
<dbReference type="SUPFAM" id="SSF53756">
    <property type="entry name" value="UDP-Glycosyltransferase/glycogen phosphorylase"/>
    <property type="match status" value="1"/>
</dbReference>
<dbReference type="Pfam" id="PF13439">
    <property type="entry name" value="Glyco_transf_4"/>
    <property type="match status" value="1"/>
</dbReference>
<name>A0A975TA75_9NOST</name>
<dbReference type="KEGG" id="rsin:B6N60_03463"/>
<dbReference type="Proteomes" id="UP000683511">
    <property type="component" value="Chromosome"/>
</dbReference>
<dbReference type="InterPro" id="IPR028098">
    <property type="entry name" value="Glyco_trans_4-like_N"/>
</dbReference>
<keyword evidence="4" id="KW-1185">Reference proteome</keyword>
<sequence>MFVNRRGVKSMKILVLSWEFPPRIVGGIARHVAELYPELVKLGHDIHLITPEFGQASLYEVIEGIHVHRVPVAPGNDFFHWVVNLNESMGNQGGKLILEEGPFDVIHAHDWLVGDAAIALKRLFKIPLIATIHATEYGRYNGIHNETQSYIHQKENLLAYDAWRIIVCTEYMRGEVQRALHSPVDKVDVIFNGIRPEKKKHHEDFHAQDFRRQFAADHEKIVYYLGRMTYEKGIPVLLNAAPKILWEMGGYVKFVIVGGGNTDHLKRQASDLGIWDKCYFTGFLSEEYLDKFQTVADCAVFPSLYEPFGIVALESFASRVPVVVSDTGGFPEVVQHTKTGIVTQVNNSDSLAWGILEVLKNPGYSRWLVDNAYEDLERRFSWPKLAQQTEAVYQRVVTERSLLEWL</sequence>
<dbReference type="AlphaFoldDB" id="A0A975TA75"/>
<dbReference type="InterPro" id="IPR001296">
    <property type="entry name" value="Glyco_trans_1"/>
</dbReference>
<reference evidence="3" key="1">
    <citation type="submission" date="2017-04" db="EMBL/GenBank/DDBJ databases">
        <title>Genome deletions in a multicellular cyanobacterial endosymbiont for morphological adaptation in marine diatoms.</title>
        <authorList>
            <person name="Wang Y."/>
            <person name="Gao H."/>
            <person name="Li R."/>
            <person name="Xu X."/>
        </authorList>
    </citation>
    <scope>NUCLEOTIDE SEQUENCE</scope>
    <source>
        <strain evidence="3">FACHB 800</strain>
    </source>
</reference>